<accession>A0A329BMQ1</accession>
<evidence type="ECO:0000313" key="3">
    <source>
        <dbReference type="Proteomes" id="UP000248918"/>
    </source>
</evidence>
<evidence type="ECO:0000256" key="1">
    <source>
        <dbReference type="SAM" id="Phobius"/>
    </source>
</evidence>
<dbReference type="AlphaFoldDB" id="A0A329BMQ1"/>
<proteinExistence type="predicted"/>
<sequence length="48" mass="5149">MNGLAWTLLVLAAMVGAFLFATIGAVLLALLLASVSSRLTKDDEHRDY</sequence>
<dbReference type="EMBL" id="QLTK01000021">
    <property type="protein sequence ID" value="RAS23192.1"/>
    <property type="molecule type" value="Genomic_DNA"/>
</dbReference>
<protein>
    <submittedName>
        <fullName evidence="2">Uncharacterized protein</fullName>
    </submittedName>
</protein>
<organism evidence="2 3">
    <name type="scientific">Paraburkholderia bryophila</name>
    <dbReference type="NCBI Taxonomy" id="420952"/>
    <lineage>
        <taxon>Bacteria</taxon>
        <taxon>Pseudomonadati</taxon>
        <taxon>Pseudomonadota</taxon>
        <taxon>Betaproteobacteria</taxon>
        <taxon>Burkholderiales</taxon>
        <taxon>Burkholderiaceae</taxon>
        <taxon>Paraburkholderia</taxon>
    </lineage>
</organism>
<comment type="caution">
    <text evidence="2">The sequence shown here is derived from an EMBL/GenBank/DDBJ whole genome shotgun (WGS) entry which is preliminary data.</text>
</comment>
<dbReference type="RefSeq" id="WP_167444610.1">
    <property type="nucleotide sequence ID" value="NZ_CADFFP010000023.1"/>
</dbReference>
<feature type="transmembrane region" description="Helical" evidence="1">
    <location>
        <begin position="6"/>
        <end position="32"/>
    </location>
</feature>
<gene>
    <name evidence="2" type="ORF">BX591_121110</name>
</gene>
<keyword evidence="1" id="KW-0472">Membrane</keyword>
<name>A0A329BMQ1_9BURK</name>
<dbReference type="Proteomes" id="UP000248918">
    <property type="component" value="Unassembled WGS sequence"/>
</dbReference>
<reference evidence="2 3" key="1">
    <citation type="submission" date="2018-06" db="EMBL/GenBank/DDBJ databases">
        <title>Genomic Encyclopedia of Type Strains, Phase III (KMG-III): the genomes of soil and plant-associated and newly described type strains.</title>
        <authorList>
            <person name="Whitman W."/>
        </authorList>
    </citation>
    <scope>NUCLEOTIDE SEQUENCE [LARGE SCALE GENOMIC DNA]</scope>
    <source>
        <strain evidence="2 3">LMG 23644</strain>
    </source>
</reference>
<keyword evidence="1" id="KW-1133">Transmembrane helix</keyword>
<keyword evidence="1" id="KW-0812">Transmembrane</keyword>
<evidence type="ECO:0000313" key="2">
    <source>
        <dbReference type="EMBL" id="RAS23192.1"/>
    </source>
</evidence>